<proteinExistence type="inferred from homology"/>
<protein>
    <submittedName>
        <fullName evidence="3">Uncharacterized protein</fullName>
    </submittedName>
</protein>
<keyword evidence="2" id="KW-0812">Transmembrane</keyword>
<dbReference type="NCBIfam" id="NF047721">
    <property type="entry name" value="ToxDrgExpTdeA"/>
    <property type="match status" value="1"/>
</dbReference>
<keyword evidence="2" id="KW-0472">Membrane</keyword>
<feature type="signal peptide" evidence="2">
    <location>
        <begin position="1"/>
        <end position="21"/>
    </location>
</feature>
<dbReference type="GO" id="GO:0015562">
    <property type="term" value="F:efflux transmembrane transporter activity"/>
    <property type="evidence" value="ECO:0007669"/>
    <property type="project" value="InterPro"/>
</dbReference>
<dbReference type="PANTHER" id="PTHR30203:SF32">
    <property type="entry name" value="CATION EFFLUX SYSTEM PROTEIN CUSC"/>
    <property type="match status" value="1"/>
</dbReference>
<dbReference type="NCBIfam" id="TIGR01845">
    <property type="entry name" value="outer_NodT"/>
    <property type="match status" value="1"/>
</dbReference>
<keyword evidence="4" id="KW-1185">Reference proteome</keyword>
<dbReference type="GO" id="GO:0016020">
    <property type="term" value="C:membrane"/>
    <property type="evidence" value="ECO:0007669"/>
    <property type="project" value="InterPro"/>
</dbReference>
<dbReference type="Proteomes" id="UP000955338">
    <property type="component" value="Chromosome"/>
</dbReference>
<dbReference type="RefSeq" id="WP_261920830.1">
    <property type="nucleotide sequence ID" value="NZ_CP022011.1"/>
</dbReference>
<evidence type="ECO:0000256" key="2">
    <source>
        <dbReference type="RuleBase" id="RU362097"/>
    </source>
</evidence>
<evidence type="ECO:0000313" key="3">
    <source>
        <dbReference type="EMBL" id="QDJ14642.1"/>
    </source>
</evidence>
<name>A0A8D4IWT8_9PAST</name>
<gene>
    <name evidence="3" type="ORF">CEP48_04040</name>
</gene>
<dbReference type="InterPro" id="IPR003423">
    <property type="entry name" value="OMP_efflux"/>
</dbReference>
<dbReference type="SUPFAM" id="SSF56954">
    <property type="entry name" value="Outer membrane efflux proteins (OEP)"/>
    <property type="match status" value="1"/>
</dbReference>
<sequence length="455" mass="50680">MNKLTKLTTALLLAGVLTACADLDSSLKATDQNYQQYVNTTAEYKVNEQWWKNYHDPQLDQLIETALNNNLNLAKSAIAVNLALYNANLIGADLVPTFSGKGSTSATKDLQHNGNSQINSTAQFNLSYTLDLWRKLSDATSAAEWEHKATVADLAAARLVLINAVVNTYYTLAYLNSAINATQDSVTYYKQIQNVIENKYKAGITDDLSTAQAMQAVLVAQNNLLSLQSQRETALNTMRNLLNLKPNQPLNLTYPDILKVKTIGVNLDVPVSVIANRPDVQAAKYRLQSAFKSAKATQKSWFPSVSLGANLNITGTHLNDITDTVTGSGLIGISLPFLSWQQVKWNVKISEEKYQLALINFEQAITSALNEINKLYFNYRQSGNSLKNIQEKYNYDRKISSYYKKRYDAGISELKDWLTAENTAKIAEISLLNAKYNQIKNETAVYQAMAGYYSK</sequence>
<evidence type="ECO:0000256" key="1">
    <source>
        <dbReference type="ARBA" id="ARBA00007613"/>
    </source>
</evidence>
<dbReference type="Gene3D" id="2.20.200.10">
    <property type="entry name" value="Outer membrane efflux proteins (OEP)"/>
    <property type="match status" value="1"/>
</dbReference>
<keyword evidence="2" id="KW-0732">Signal</keyword>
<accession>A0A8D4IWT8</accession>
<dbReference type="PANTHER" id="PTHR30203">
    <property type="entry name" value="OUTER MEMBRANE CATION EFFLUX PROTEIN"/>
    <property type="match status" value="1"/>
</dbReference>
<organism evidence="3 4">
    <name type="scientific">Mergibacter septicus</name>
    <dbReference type="NCBI Taxonomy" id="221402"/>
    <lineage>
        <taxon>Bacteria</taxon>
        <taxon>Pseudomonadati</taxon>
        <taxon>Pseudomonadota</taxon>
        <taxon>Gammaproteobacteria</taxon>
        <taxon>Pasteurellales</taxon>
        <taxon>Pasteurellaceae</taxon>
        <taxon>Mergibacter</taxon>
    </lineage>
</organism>
<dbReference type="Gene3D" id="1.20.1600.10">
    <property type="entry name" value="Outer membrane efflux proteins (OEP)"/>
    <property type="match status" value="1"/>
</dbReference>
<dbReference type="InterPro" id="IPR010131">
    <property type="entry name" value="MdtP/NodT-like"/>
</dbReference>
<comment type="similarity">
    <text evidence="1 2">Belongs to the outer membrane factor (OMF) (TC 1.B.17) family.</text>
</comment>
<keyword evidence="2" id="KW-0449">Lipoprotein</keyword>
<evidence type="ECO:0000313" key="4">
    <source>
        <dbReference type="Proteomes" id="UP000955338"/>
    </source>
</evidence>
<dbReference type="AlphaFoldDB" id="A0A8D4IWT8"/>
<feature type="chain" id="PRO_5040558354" evidence="2">
    <location>
        <begin position="22"/>
        <end position="455"/>
    </location>
</feature>
<dbReference type="EMBL" id="CP022011">
    <property type="protein sequence ID" value="QDJ14642.1"/>
    <property type="molecule type" value="Genomic_DNA"/>
</dbReference>
<reference evidence="3" key="1">
    <citation type="submission" date="2017-06" db="EMBL/GenBank/DDBJ databases">
        <title>Genome sequencing of pathogenic and non-pathogenic strains within Bisgaard taxon 40.</title>
        <authorList>
            <person name="Ladner J.T."/>
            <person name="Lovett S.P."/>
            <person name="Koroleva G."/>
            <person name="Lorch J.M."/>
        </authorList>
    </citation>
    <scope>NUCLEOTIDE SEQUENCE</scope>
    <source>
        <strain evidence="3">27576-1-I1</strain>
    </source>
</reference>
<dbReference type="Pfam" id="PF02321">
    <property type="entry name" value="OEP"/>
    <property type="match status" value="2"/>
</dbReference>
<dbReference type="PROSITE" id="PS51257">
    <property type="entry name" value="PROKAR_LIPOPROTEIN"/>
    <property type="match status" value="1"/>
</dbReference>